<dbReference type="CDD" id="cd03034">
    <property type="entry name" value="ArsC_ArsC"/>
    <property type="match status" value="1"/>
</dbReference>
<dbReference type="Gene3D" id="3.40.30.10">
    <property type="entry name" value="Glutaredoxin"/>
    <property type="match status" value="1"/>
</dbReference>
<dbReference type="GO" id="GO:0008794">
    <property type="term" value="F:arsenate reductase (glutaredoxin) activity"/>
    <property type="evidence" value="ECO:0007669"/>
    <property type="project" value="UniProtKB-EC"/>
</dbReference>
<dbReference type="PROSITE" id="PS51353">
    <property type="entry name" value="ARSC"/>
    <property type="match status" value="1"/>
</dbReference>
<reference evidence="5 6" key="1">
    <citation type="submission" date="2023-12" db="EMBL/GenBank/DDBJ databases">
        <title>Pseudomonas sp. T5W1.</title>
        <authorList>
            <person name="Maltman C."/>
        </authorList>
    </citation>
    <scope>NUCLEOTIDE SEQUENCE [LARGE SCALE GENOMIC DNA]</scope>
    <source>
        <strain evidence="5 6">T5W1</strain>
    </source>
</reference>
<name>A0ABU5PBY3_9PSED</name>
<evidence type="ECO:0000256" key="3">
    <source>
        <dbReference type="PROSITE-ProRule" id="PRU01282"/>
    </source>
</evidence>
<dbReference type="Proteomes" id="UP001292571">
    <property type="component" value="Unassembled WGS sequence"/>
</dbReference>
<evidence type="ECO:0000256" key="4">
    <source>
        <dbReference type="RuleBase" id="RU362029"/>
    </source>
</evidence>
<gene>
    <name evidence="5" type="primary">arsC</name>
    <name evidence="5" type="ORF">SOP97_15540</name>
</gene>
<dbReference type="PANTHER" id="PTHR30041:SF4">
    <property type="entry name" value="ARSENATE REDUCTASE"/>
    <property type="match status" value="1"/>
</dbReference>
<organism evidence="5 6">
    <name type="scientific">Pseudomonas spirodelae</name>
    <dbReference type="NCBI Taxonomy" id="3101751"/>
    <lineage>
        <taxon>Bacteria</taxon>
        <taxon>Pseudomonadati</taxon>
        <taxon>Pseudomonadota</taxon>
        <taxon>Gammaproteobacteria</taxon>
        <taxon>Pseudomonadales</taxon>
        <taxon>Pseudomonadaceae</taxon>
        <taxon>Pseudomonas</taxon>
    </lineage>
</organism>
<accession>A0ABU5PBY3</accession>
<sequence>MAAMTLYHNPRCSKSRSALQLLEERGLTPAIVRYLETPLSAAQLQDLLAKLGIPARQLLRSGEDEYKNLGLSDPNLTDAQLIEAMAAQPKLIERPILVVGEKAVIGRPPENILEILP</sequence>
<evidence type="ECO:0000313" key="5">
    <source>
        <dbReference type="EMBL" id="MEA1607212.1"/>
    </source>
</evidence>
<dbReference type="SUPFAM" id="SSF52833">
    <property type="entry name" value="Thioredoxin-like"/>
    <property type="match status" value="1"/>
</dbReference>
<evidence type="ECO:0000256" key="2">
    <source>
        <dbReference type="ARBA" id="ARBA00023002"/>
    </source>
</evidence>
<evidence type="ECO:0000256" key="1">
    <source>
        <dbReference type="ARBA" id="ARBA00007198"/>
    </source>
</evidence>
<dbReference type="RefSeq" id="WP_274089336.1">
    <property type="nucleotide sequence ID" value="NZ_JAYEET010000046.1"/>
</dbReference>
<evidence type="ECO:0000313" key="6">
    <source>
        <dbReference type="Proteomes" id="UP001292571"/>
    </source>
</evidence>
<dbReference type="EMBL" id="JAYEET010000046">
    <property type="protein sequence ID" value="MEA1607212.1"/>
    <property type="molecule type" value="Genomic_DNA"/>
</dbReference>
<dbReference type="NCBIfam" id="TIGR00014">
    <property type="entry name" value="arsC"/>
    <property type="match status" value="1"/>
</dbReference>
<comment type="similarity">
    <text evidence="1 3 4">Belongs to the ArsC family.</text>
</comment>
<proteinExistence type="inferred from homology"/>
<keyword evidence="2 4" id="KW-0560">Oxidoreductase</keyword>
<keyword evidence="6" id="KW-1185">Reference proteome</keyword>
<dbReference type="InterPro" id="IPR006660">
    <property type="entry name" value="Arsenate_reductase-like"/>
</dbReference>
<protein>
    <recommendedName>
        <fullName evidence="4">Arsenate reductase</fullName>
        <ecNumber evidence="4">1.20.4.1</ecNumber>
    </recommendedName>
</protein>
<dbReference type="EC" id="1.20.4.1" evidence="4"/>
<dbReference type="InterPro" id="IPR036249">
    <property type="entry name" value="Thioredoxin-like_sf"/>
</dbReference>
<dbReference type="InterPro" id="IPR006659">
    <property type="entry name" value="Arsenate_reductase"/>
</dbReference>
<comment type="catalytic activity">
    <reaction evidence="4">
        <text>[glutaredoxin]-dithiol + arsenate + glutathione + H(+) = glutathionyl-S-S-[glutaredoxin] + arsenite + H2O</text>
        <dbReference type="Rhea" id="RHEA:22016"/>
        <dbReference type="Rhea" id="RHEA-COMP:10729"/>
        <dbReference type="Rhea" id="RHEA-COMP:17668"/>
        <dbReference type="ChEBI" id="CHEBI:15377"/>
        <dbReference type="ChEBI" id="CHEBI:15378"/>
        <dbReference type="ChEBI" id="CHEBI:29242"/>
        <dbReference type="ChEBI" id="CHEBI:29950"/>
        <dbReference type="ChEBI" id="CHEBI:48597"/>
        <dbReference type="ChEBI" id="CHEBI:57925"/>
        <dbReference type="ChEBI" id="CHEBI:146199"/>
        <dbReference type="EC" id="1.20.4.1"/>
    </reaction>
</comment>
<comment type="caution">
    <text evidence="5">The sequence shown here is derived from an EMBL/GenBank/DDBJ whole genome shotgun (WGS) entry which is preliminary data.</text>
</comment>
<dbReference type="PANTHER" id="PTHR30041">
    <property type="entry name" value="ARSENATE REDUCTASE"/>
    <property type="match status" value="1"/>
</dbReference>
<dbReference type="Pfam" id="PF03960">
    <property type="entry name" value="ArsC"/>
    <property type="match status" value="1"/>
</dbReference>